<dbReference type="Proteomes" id="UP001359485">
    <property type="component" value="Unassembled WGS sequence"/>
</dbReference>
<sequence>MLMVSMVLVTSRGGFEETLEEIIPEAGEIPTALTDSATGVRVRQRFPETWLWDSIYSGAMPSGAGNIPAAAFSAAFGAVAKSGEMEAPRIRQNFPETWLWESIYSGYDKTYTVEFWRQEILIKIFQEFSGCLG</sequence>
<dbReference type="EMBL" id="JAWJWF010000049">
    <property type="protein sequence ID" value="KAK6619002.1"/>
    <property type="molecule type" value="Genomic_DNA"/>
</dbReference>
<keyword evidence="2" id="KW-1185">Reference proteome</keyword>
<accession>A0ABR1AGB9</accession>
<gene>
    <name evidence="1" type="ORF">RUM44_003384</name>
</gene>
<organism evidence="1 2">
    <name type="scientific">Polyplax serrata</name>
    <name type="common">Common mouse louse</name>
    <dbReference type="NCBI Taxonomy" id="468196"/>
    <lineage>
        <taxon>Eukaryota</taxon>
        <taxon>Metazoa</taxon>
        <taxon>Ecdysozoa</taxon>
        <taxon>Arthropoda</taxon>
        <taxon>Hexapoda</taxon>
        <taxon>Insecta</taxon>
        <taxon>Pterygota</taxon>
        <taxon>Neoptera</taxon>
        <taxon>Paraneoptera</taxon>
        <taxon>Psocodea</taxon>
        <taxon>Troctomorpha</taxon>
        <taxon>Phthiraptera</taxon>
        <taxon>Anoplura</taxon>
        <taxon>Polyplacidae</taxon>
        <taxon>Polyplax</taxon>
    </lineage>
</organism>
<name>A0ABR1AGB9_POLSC</name>
<evidence type="ECO:0000313" key="2">
    <source>
        <dbReference type="Proteomes" id="UP001359485"/>
    </source>
</evidence>
<protein>
    <submittedName>
        <fullName evidence="1">Uncharacterized protein</fullName>
    </submittedName>
</protein>
<reference evidence="1 2" key="1">
    <citation type="submission" date="2023-09" db="EMBL/GenBank/DDBJ databases">
        <title>Genomes of two closely related lineages of the louse Polyplax serrata with different host specificities.</title>
        <authorList>
            <person name="Martinu J."/>
            <person name="Tarabai H."/>
            <person name="Stefka J."/>
            <person name="Hypsa V."/>
        </authorList>
    </citation>
    <scope>NUCLEOTIDE SEQUENCE [LARGE SCALE GENOMIC DNA]</scope>
    <source>
        <strain evidence="1">98ZLc_SE</strain>
    </source>
</reference>
<evidence type="ECO:0000313" key="1">
    <source>
        <dbReference type="EMBL" id="KAK6619002.1"/>
    </source>
</evidence>
<proteinExistence type="predicted"/>
<comment type="caution">
    <text evidence="1">The sequence shown here is derived from an EMBL/GenBank/DDBJ whole genome shotgun (WGS) entry which is preliminary data.</text>
</comment>